<keyword evidence="2" id="KW-1185">Reference proteome</keyword>
<dbReference type="AlphaFoldDB" id="A0AAE0T1F9"/>
<dbReference type="Proteomes" id="UP001195483">
    <property type="component" value="Unassembled WGS sequence"/>
</dbReference>
<reference evidence="1" key="1">
    <citation type="journal article" date="2021" name="Genome Biol. Evol.">
        <title>A High-Quality Reference Genome for a Parasitic Bivalve with Doubly Uniparental Inheritance (Bivalvia: Unionida).</title>
        <authorList>
            <person name="Smith C.H."/>
        </authorList>
    </citation>
    <scope>NUCLEOTIDE SEQUENCE</scope>
    <source>
        <strain evidence="1">CHS0354</strain>
    </source>
</reference>
<protein>
    <submittedName>
        <fullName evidence="1">Uncharacterized protein</fullName>
    </submittedName>
</protein>
<reference evidence="1" key="3">
    <citation type="submission" date="2023-05" db="EMBL/GenBank/DDBJ databases">
        <authorList>
            <person name="Smith C.H."/>
        </authorList>
    </citation>
    <scope>NUCLEOTIDE SEQUENCE</scope>
    <source>
        <strain evidence="1">CHS0354</strain>
        <tissue evidence="1">Mantle</tissue>
    </source>
</reference>
<proteinExistence type="predicted"/>
<evidence type="ECO:0000313" key="1">
    <source>
        <dbReference type="EMBL" id="KAK3601525.1"/>
    </source>
</evidence>
<sequence length="184" mass="20743">MSYYTKFGTLSGDLSTKGYQGDLSKYATLDQLKNEINNLLNLTSLEPDEVVFFQDKEGRLKTSDVKLPDVLVRIPNAVADNIMTFNNQGKIQDSGRSVNDFVKKAGDLFNGNIVMNQNKITDLGYPTTDGDAVTKKYVDDQDVPINNEITALKNEFLGHVNMFLSFRRNINTLKNDFVWKSIKC</sequence>
<evidence type="ECO:0000313" key="2">
    <source>
        <dbReference type="Proteomes" id="UP001195483"/>
    </source>
</evidence>
<reference evidence="1" key="2">
    <citation type="journal article" date="2021" name="Genome Biol. Evol.">
        <title>Developing a high-quality reference genome for a parasitic bivalve with doubly uniparental inheritance (Bivalvia: Unionida).</title>
        <authorList>
            <person name="Smith C.H."/>
        </authorList>
    </citation>
    <scope>NUCLEOTIDE SEQUENCE</scope>
    <source>
        <strain evidence="1">CHS0354</strain>
        <tissue evidence="1">Mantle</tissue>
    </source>
</reference>
<gene>
    <name evidence="1" type="ORF">CHS0354_027666</name>
</gene>
<organism evidence="1 2">
    <name type="scientific">Potamilus streckersoni</name>
    <dbReference type="NCBI Taxonomy" id="2493646"/>
    <lineage>
        <taxon>Eukaryota</taxon>
        <taxon>Metazoa</taxon>
        <taxon>Spiralia</taxon>
        <taxon>Lophotrochozoa</taxon>
        <taxon>Mollusca</taxon>
        <taxon>Bivalvia</taxon>
        <taxon>Autobranchia</taxon>
        <taxon>Heteroconchia</taxon>
        <taxon>Palaeoheterodonta</taxon>
        <taxon>Unionida</taxon>
        <taxon>Unionoidea</taxon>
        <taxon>Unionidae</taxon>
        <taxon>Ambleminae</taxon>
        <taxon>Lampsilini</taxon>
        <taxon>Potamilus</taxon>
    </lineage>
</organism>
<name>A0AAE0T1F9_9BIVA</name>
<comment type="caution">
    <text evidence="1">The sequence shown here is derived from an EMBL/GenBank/DDBJ whole genome shotgun (WGS) entry which is preliminary data.</text>
</comment>
<dbReference type="EMBL" id="JAEAOA010001671">
    <property type="protein sequence ID" value="KAK3601525.1"/>
    <property type="molecule type" value="Genomic_DNA"/>
</dbReference>
<accession>A0AAE0T1F9</accession>